<evidence type="ECO:0000259" key="8">
    <source>
        <dbReference type="PROSITE" id="PS50115"/>
    </source>
</evidence>
<dbReference type="Pfam" id="PF01412">
    <property type="entry name" value="ArfGap"/>
    <property type="match status" value="1"/>
</dbReference>
<dbReference type="InterPro" id="IPR037278">
    <property type="entry name" value="ARFGAP/RecO"/>
</dbReference>
<dbReference type="GO" id="GO:0005737">
    <property type="term" value="C:cytoplasm"/>
    <property type="evidence" value="ECO:0007669"/>
    <property type="project" value="UniProtKB-SubCell"/>
</dbReference>
<keyword evidence="10" id="KW-1185">Reference proteome</keyword>
<accession>A0AAE9WAC6</accession>
<dbReference type="SMART" id="SM00105">
    <property type="entry name" value="ArfGap"/>
    <property type="match status" value="1"/>
</dbReference>
<dbReference type="EMBL" id="CP115611">
    <property type="protein sequence ID" value="WBW71592.1"/>
    <property type="molecule type" value="Genomic_DNA"/>
</dbReference>
<feature type="region of interest" description="Disordered" evidence="6">
    <location>
        <begin position="467"/>
        <end position="502"/>
    </location>
</feature>
<dbReference type="InterPro" id="IPR001849">
    <property type="entry name" value="PH_domain"/>
</dbReference>
<dbReference type="GO" id="GO:0005096">
    <property type="term" value="F:GTPase activator activity"/>
    <property type="evidence" value="ECO:0007669"/>
    <property type="project" value="UniProtKB-KW"/>
</dbReference>
<dbReference type="SUPFAM" id="SSF57863">
    <property type="entry name" value="ArfGap/RecO-like zinc finger"/>
    <property type="match status" value="1"/>
</dbReference>
<dbReference type="InterPro" id="IPR011993">
    <property type="entry name" value="PH-like_dom_sf"/>
</dbReference>
<dbReference type="SMART" id="SM00233">
    <property type="entry name" value="PH"/>
    <property type="match status" value="1"/>
</dbReference>
<keyword evidence="1 5" id="KW-0479">Metal-binding</keyword>
<dbReference type="PROSITE" id="PS50003">
    <property type="entry name" value="PH_DOMAIN"/>
    <property type="match status" value="1"/>
</dbReference>
<keyword evidence="5" id="KW-0963">Cytoplasm</keyword>
<dbReference type="CDD" id="cd08204">
    <property type="entry name" value="ArfGap"/>
    <property type="match status" value="1"/>
</dbReference>
<dbReference type="Gene3D" id="1.10.220.150">
    <property type="entry name" value="Arf GTPase activating protein"/>
    <property type="match status" value="1"/>
</dbReference>
<dbReference type="RefSeq" id="XP_056035835.1">
    <property type="nucleotide sequence ID" value="XM_056179556.1"/>
</dbReference>
<evidence type="ECO:0000256" key="2">
    <source>
        <dbReference type="ARBA" id="ARBA00022771"/>
    </source>
</evidence>
<dbReference type="InterPro" id="IPR027267">
    <property type="entry name" value="AH/BAR_dom_sf"/>
</dbReference>
<keyword evidence="3 5" id="KW-0862">Zinc</keyword>
<dbReference type="CDD" id="cd00821">
    <property type="entry name" value="PH"/>
    <property type="match status" value="1"/>
</dbReference>
<organism evidence="9 10">
    <name type="scientific">Schizosaccharomyces osmophilus</name>
    <dbReference type="NCBI Taxonomy" id="2545709"/>
    <lineage>
        <taxon>Eukaryota</taxon>
        <taxon>Fungi</taxon>
        <taxon>Dikarya</taxon>
        <taxon>Ascomycota</taxon>
        <taxon>Taphrinomycotina</taxon>
        <taxon>Schizosaccharomycetes</taxon>
        <taxon>Schizosaccharomycetales</taxon>
        <taxon>Schizosaccharomycetaceae</taxon>
        <taxon>Schizosaccharomyces</taxon>
    </lineage>
</organism>
<dbReference type="Gene3D" id="1.20.1270.60">
    <property type="entry name" value="Arfaptin homology (AH) domain/BAR domain"/>
    <property type="match status" value="1"/>
</dbReference>
<evidence type="ECO:0000256" key="3">
    <source>
        <dbReference type="ARBA" id="ARBA00022833"/>
    </source>
</evidence>
<keyword evidence="5" id="KW-0343">GTPase activation</keyword>
<dbReference type="GeneID" id="80874245"/>
<comment type="function">
    <text evidence="5">GTPase-activating protein for the ADP ribosylation factor family.</text>
</comment>
<dbReference type="SUPFAM" id="SSF50729">
    <property type="entry name" value="PH domain-like"/>
    <property type="match status" value="1"/>
</dbReference>
<dbReference type="Proteomes" id="UP001212411">
    <property type="component" value="Chromosome 1"/>
</dbReference>
<dbReference type="KEGG" id="som:SOMG_00762"/>
<evidence type="ECO:0000313" key="9">
    <source>
        <dbReference type="EMBL" id="WBW71592.1"/>
    </source>
</evidence>
<dbReference type="InterPro" id="IPR038508">
    <property type="entry name" value="ArfGAP_dom_sf"/>
</dbReference>
<evidence type="ECO:0000256" key="1">
    <source>
        <dbReference type="ARBA" id="ARBA00022723"/>
    </source>
</evidence>
<comment type="subcellular location">
    <subcellularLocation>
        <location evidence="5">Cytoplasm</location>
    </subcellularLocation>
</comment>
<feature type="compositionally biased region" description="Polar residues" evidence="6">
    <location>
        <begin position="471"/>
        <end position="486"/>
    </location>
</feature>
<feature type="domain" description="Arf-GAP" evidence="8">
    <location>
        <begin position="698"/>
        <end position="821"/>
    </location>
</feature>
<gene>
    <name evidence="9" type="primary">cnt6</name>
    <name evidence="9" type="ORF">SOMG_00762</name>
</gene>
<protein>
    <recommendedName>
        <fullName evidence="5">ADP-ribosylation factor GTPase-activating protein</fullName>
    </recommendedName>
</protein>
<evidence type="ECO:0000256" key="6">
    <source>
        <dbReference type="SAM" id="MobiDB-lite"/>
    </source>
</evidence>
<keyword evidence="5" id="KW-0040">ANK repeat</keyword>
<dbReference type="PANTHER" id="PTHR23180">
    <property type="entry name" value="CENTAURIN/ARF"/>
    <property type="match status" value="1"/>
</dbReference>
<dbReference type="Pfam" id="PF00169">
    <property type="entry name" value="PH"/>
    <property type="match status" value="1"/>
</dbReference>
<dbReference type="PROSITE" id="PS50115">
    <property type="entry name" value="ARFGAP"/>
    <property type="match status" value="1"/>
</dbReference>
<keyword evidence="2 4" id="KW-0863">Zinc-finger</keyword>
<keyword evidence="5" id="KW-0677">Repeat</keyword>
<dbReference type="InterPro" id="IPR045258">
    <property type="entry name" value="ACAP1/2/3-like"/>
</dbReference>
<dbReference type="PANTHER" id="PTHR23180:SF160">
    <property type="entry name" value="ADP-RIBOSYLATION FACTOR GTPASE-ACTIVATING PROTEIN EFFECTOR PROTEIN 1"/>
    <property type="match status" value="1"/>
</dbReference>
<evidence type="ECO:0000256" key="4">
    <source>
        <dbReference type="PROSITE-ProRule" id="PRU00288"/>
    </source>
</evidence>
<dbReference type="InterPro" id="IPR001164">
    <property type="entry name" value="ArfGAP_dom"/>
</dbReference>
<evidence type="ECO:0000313" key="10">
    <source>
        <dbReference type="Proteomes" id="UP001212411"/>
    </source>
</evidence>
<reference evidence="9 10" key="1">
    <citation type="journal article" date="2023" name="G3 (Bethesda)">
        <title>A high-quality reference genome for the fission yeast Schizosaccharomyces osmophilus.</title>
        <authorList>
            <person name="Jia G.S."/>
            <person name="Zhang W.C."/>
            <person name="Liang Y."/>
            <person name="Liu X.H."/>
            <person name="Rhind N."/>
            <person name="Pidoux A."/>
            <person name="Brysch-Herzberg M."/>
            <person name="Du L.L."/>
        </authorList>
    </citation>
    <scope>NUCLEOTIDE SEQUENCE [LARGE SCALE GENOMIC DNA]</scope>
    <source>
        <strain evidence="9 10">CBS 15793</strain>
    </source>
</reference>
<proteinExistence type="predicted"/>
<dbReference type="Gene3D" id="2.30.29.30">
    <property type="entry name" value="Pleckstrin-homology domain (PH domain)/Phosphotyrosine-binding domain (PTB)"/>
    <property type="match status" value="1"/>
</dbReference>
<feature type="compositionally biased region" description="Low complexity" evidence="6">
    <location>
        <begin position="487"/>
        <end position="497"/>
    </location>
</feature>
<evidence type="ECO:0000256" key="5">
    <source>
        <dbReference type="RuleBase" id="RU369028"/>
    </source>
</evidence>
<dbReference type="AlphaFoldDB" id="A0AAE9WAC6"/>
<feature type="domain" description="PH" evidence="7">
    <location>
        <begin position="512"/>
        <end position="618"/>
    </location>
</feature>
<sequence length="911" mass="104492">MNGNDTYLTSIDIFNTNDGSVLSLIPENNGMLMPASHSKRRLFDMTYDTLTKLFLLQLECQTSPIFRLYFNPKVANLKQENKRFFVLNCESIASLNSFLTQVISYDELCLQQNVSEVTTSFETKDDDYNFTWDWKPAIRGSLEDGYVNYSCLAIYSFETECLVPINKFFHHVKSAPLQDFEDTPISFDSPTKVLSQTAENGLPQSPKSFPKTAVYSSKTTLYPETYEDNPLFRFVLHELEQKSSSMKLYYKKVMKRVTQASSAFEESEYAFKRLSAALNEASSHTTIASQQILNEFLLRSFELEVIVLRHMKADFMNYLHDPLHKIYSTSIKLVDDKRVEFEEQSKSYYTLLSRFMSSRKDSKLSESVFYAKEKRFTLQRYEYYCFMQDLQSGATMSEINEVFLKFVSRRFDRLSDYIESFKVLTPQLQQQMSKLEACKWDLAYKEKCQRKQRSALMMKKVRPKSMFASPISPSSDVSDNSDFTAYSPSHSSSSGDSQKVITPTSNANNPGLIYKEGLLFVFTASELGAELAAHSKAAWHKYWVAVKDGHVLEYANWKDSEKISVYSISLRNASVKKLRKQPRKYCLELVSPKTKRLYQATSETDLDSWISSINDSIISLSKQSSLDDSFRFSEEPSISKEFSTLPVERVRLTRKISGSGIRKAFTRKGSWNFPQLFRSASTNTKTIEDLEKYHASANIFIQMLERIDPENSICADCGSTKDVTWCSINIPVILCIECSGVHRSLGCHISKTRSLLFDSLSQQLKLLLSRVGNSAVNRVYEARVNSFSGKPFPDSDTEVKSMFAKRKYVEHAFMDLSSVDTGQCLMEGLRMNETEKVLLALAARPNFKEQGIDFLKEVTQDTSRLHYLELMLLNGLLLPTSEEISKFACKDMESLLQQRQFVKYRETNSKE</sequence>
<dbReference type="GO" id="GO:0008270">
    <property type="term" value="F:zinc ion binding"/>
    <property type="evidence" value="ECO:0007669"/>
    <property type="project" value="UniProtKB-KW"/>
</dbReference>
<dbReference type="SUPFAM" id="SSF103657">
    <property type="entry name" value="BAR/IMD domain-like"/>
    <property type="match status" value="1"/>
</dbReference>
<name>A0AAE9WAC6_9SCHI</name>
<evidence type="ECO:0000259" key="7">
    <source>
        <dbReference type="PROSITE" id="PS50003"/>
    </source>
</evidence>